<evidence type="ECO:0000313" key="1">
    <source>
        <dbReference type="EMBL" id="CCC50827.1"/>
    </source>
</evidence>
<organism evidence="1">
    <name type="scientific">Trypanosoma vivax (strain Y486)</name>
    <dbReference type="NCBI Taxonomy" id="1055687"/>
    <lineage>
        <taxon>Eukaryota</taxon>
        <taxon>Discoba</taxon>
        <taxon>Euglenozoa</taxon>
        <taxon>Kinetoplastea</taxon>
        <taxon>Metakinetoplastina</taxon>
        <taxon>Trypanosomatida</taxon>
        <taxon>Trypanosomatidae</taxon>
        <taxon>Trypanosoma</taxon>
        <taxon>Duttonella</taxon>
    </lineage>
</organism>
<dbReference type="AlphaFoldDB" id="G0U3H0"/>
<dbReference type="GO" id="GO:0009982">
    <property type="term" value="F:pseudouridine synthase activity"/>
    <property type="evidence" value="ECO:0007669"/>
    <property type="project" value="InterPro"/>
</dbReference>
<dbReference type="PANTHER" id="PTHR13326">
    <property type="entry name" value="TRNA PSEUDOURIDINE SYNTHASE D"/>
    <property type="match status" value="1"/>
</dbReference>
<name>G0U3H0_TRYVY</name>
<dbReference type="InterPro" id="IPR042214">
    <property type="entry name" value="TruD_catalytic"/>
</dbReference>
<sequence length="614" mass="68219">MTKDRINFRGAMKHTHSAMATEDAIGMTQLRSTVTQWQNIDAERNARVAGLMKWSFDDFIVKEVWPNLIINNDGKTSANTLMPTSKSFLVRVVSEGVPDGSVAELIERKCDNQATVQFVTPVDFGCSQERFALVRTRSHKTVQQFKQPQLAQAPEGVISIGGAVANPMLQGPDSHIPMSLLPDLQYSVFFRGIRGALADVLPRLEAVQRNGFINYSHMARHGLGMFHAFESGRQLLHREYSDFLRGHVLGLTEGSTAVAKELSPFFDLVASGSSKRSDWAGVRRGIEHAIKRVEPLIKKPQTGLYHPHHALLRDLVQRASDIYPKKHDSSQVIREGVPRLVLHEKLRSVVDVHFNALASLRWEVYGPHVVVGDLVMDGGSANGKGATSGGDRLDVFEAPADHINGSMTSDHYAPFPSSPAEEEENFTSMLERVRLVQSAEEARKYTIDNVVLPVLGRGVGRLLSPTNKLKDASDRLAGELQVEGLPQMRAAPHATYRYLIARPREMRFCVFDDARGWCWESDSKLSIRPQLYEDQEGILRQPSPLFAATGKNMIARRGITGVELRSHFLKPARRSGMSCVVQMTLPRGTAITSALREVFQLATLDPGVILRLLQ</sequence>
<dbReference type="SUPFAM" id="SSF55120">
    <property type="entry name" value="Pseudouridine synthase"/>
    <property type="match status" value="1"/>
</dbReference>
<gene>
    <name evidence="1" type="ORF">TVY486_0906480</name>
</gene>
<dbReference type="GO" id="GO:0001522">
    <property type="term" value="P:pseudouridine synthesis"/>
    <property type="evidence" value="ECO:0007669"/>
    <property type="project" value="InterPro"/>
</dbReference>
<dbReference type="EMBL" id="HE573025">
    <property type="protein sequence ID" value="CCC50827.1"/>
    <property type="molecule type" value="Genomic_DNA"/>
</dbReference>
<protein>
    <submittedName>
        <fullName evidence="1">Uncharacterized protein</fullName>
    </submittedName>
</protein>
<dbReference type="GO" id="GO:0005634">
    <property type="term" value="C:nucleus"/>
    <property type="evidence" value="ECO:0007669"/>
    <property type="project" value="TreeGrafter"/>
</dbReference>
<dbReference type="GO" id="GO:0003723">
    <property type="term" value="F:RNA binding"/>
    <property type="evidence" value="ECO:0007669"/>
    <property type="project" value="InterPro"/>
</dbReference>
<reference evidence="1" key="1">
    <citation type="journal article" date="2012" name="Proc. Natl. Acad. Sci. U.S.A.">
        <title>Antigenic diversity is generated by distinct evolutionary mechanisms in African trypanosome species.</title>
        <authorList>
            <person name="Jackson A.P."/>
            <person name="Berry A."/>
            <person name="Aslett M."/>
            <person name="Allison H.C."/>
            <person name="Burton P."/>
            <person name="Vavrova-Anderson J."/>
            <person name="Brown R."/>
            <person name="Browne H."/>
            <person name="Corton N."/>
            <person name="Hauser H."/>
            <person name="Gamble J."/>
            <person name="Gilderthorp R."/>
            <person name="Marcello L."/>
            <person name="McQuillan J."/>
            <person name="Otto T.D."/>
            <person name="Quail M.A."/>
            <person name="Sanders M.J."/>
            <person name="van Tonder A."/>
            <person name="Ginger M.L."/>
            <person name="Field M.C."/>
            <person name="Barry J.D."/>
            <person name="Hertz-Fowler C."/>
            <person name="Berriman M."/>
        </authorList>
    </citation>
    <scope>NUCLEOTIDE SEQUENCE</scope>
    <source>
        <strain evidence="1">Y486</strain>
    </source>
</reference>
<accession>G0U3H0</accession>
<dbReference type="VEuPathDB" id="TriTrypDB:TvY486_0906480"/>
<proteinExistence type="predicted"/>
<dbReference type="Gene3D" id="3.30.2350.20">
    <property type="entry name" value="TruD, catalytic domain"/>
    <property type="match status" value="1"/>
</dbReference>
<dbReference type="InterPro" id="IPR001656">
    <property type="entry name" value="PsdUridine_synth_TruD"/>
</dbReference>
<dbReference type="InterPro" id="IPR020103">
    <property type="entry name" value="PsdUridine_synth_cat_dom_sf"/>
</dbReference>
<dbReference type="PANTHER" id="PTHR13326:SF25">
    <property type="entry name" value="TRUD DOMAIN-CONTAINING PROTEIN"/>
    <property type="match status" value="1"/>
</dbReference>